<dbReference type="GeneID" id="25989284"/>
<sequence>MGIPDAVEVVCINFPPKARPTRGRGLADFIHGGGTAVRNRTQLSMCTSACTGYNRPRAHCLGVDQLHKIANAVPYISTLLLRGVVVSPRPFTAKDSYRQVVKSFPAVKNCIQVLTSGYPWMPNIKTTAGWHCYSDTPHFQFPKSTENLTLIFWPGLEAMGGAWFPSCSEWYGDDKVCSPHHLDMHNCWLQSSLWTTLASQLASSCIKCLTIVNAASVPPPHRSMSQHIGMLEAGGTTSSVVHDFFLSAYEAELREWRAPKPSNVLPSDEIRFLSLEEWLEEADWQDVFSPAEISGYFSALSAGKPMPSAWARYVRFAEALGSQSRQI</sequence>
<dbReference type="Proteomes" id="UP000002748">
    <property type="component" value="Unassembled WGS sequence"/>
</dbReference>
<evidence type="ECO:0000313" key="1">
    <source>
        <dbReference type="EMBL" id="EJT45623.1"/>
    </source>
</evidence>
<reference evidence="1 2" key="1">
    <citation type="journal article" date="2012" name="Eukaryot. Cell">
        <title>Draft genome sequence of CBS 2479, the standard type strain of Trichosporon asahii.</title>
        <authorList>
            <person name="Yang R.Y."/>
            <person name="Li H.T."/>
            <person name="Zhu H."/>
            <person name="Zhou G.P."/>
            <person name="Wang M."/>
            <person name="Wang L."/>
        </authorList>
    </citation>
    <scope>NUCLEOTIDE SEQUENCE [LARGE SCALE GENOMIC DNA]</scope>
    <source>
        <strain evidence="2">ATCC 90039 / CBS 2479 / JCM 2466 / KCTC 7840 / NCYC 2677 / UAMH 7654</strain>
    </source>
</reference>
<organism evidence="1 2">
    <name type="scientific">Trichosporon asahii var. asahii (strain ATCC 90039 / CBS 2479 / JCM 2466 / KCTC 7840 / NBRC 103889/ NCYC 2677 / UAMH 7654)</name>
    <name type="common">Yeast</name>
    <dbReference type="NCBI Taxonomy" id="1186058"/>
    <lineage>
        <taxon>Eukaryota</taxon>
        <taxon>Fungi</taxon>
        <taxon>Dikarya</taxon>
        <taxon>Basidiomycota</taxon>
        <taxon>Agaricomycotina</taxon>
        <taxon>Tremellomycetes</taxon>
        <taxon>Trichosporonales</taxon>
        <taxon>Trichosporonaceae</taxon>
        <taxon>Trichosporon</taxon>
    </lineage>
</organism>
<dbReference type="HOGENOM" id="CLU_850428_0_0_1"/>
<gene>
    <name evidence="1" type="ORF">A1Q1_05772</name>
</gene>
<dbReference type="VEuPathDB" id="FungiDB:A1Q1_05772"/>
<proteinExistence type="predicted"/>
<dbReference type="AlphaFoldDB" id="J5Q5T8"/>
<comment type="caution">
    <text evidence="1">The sequence shown here is derived from an EMBL/GenBank/DDBJ whole genome shotgun (WGS) entry which is preliminary data.</text>
</comment>
<dbReference type="RefSeq" id="XP_014176456.1">
    <property type="nucleotide sequence ID" value="XM_014320981.1"/>
</dbReference>
<protein>
    <submittedName>
        <fullName evidence="1">Uncharacterized protein</fullName>
    </submittedName>
</protein>
<dbReference type="EMBL" id="ALBS01000322">
    <property type="protein sequence ID" value="EJT45623.1"/>
    <property type="molecule type" value="Genomic_DNA"/>
</dbReference>
<evidence type="ECO:0000313" key="2">
    <source>
        <dbReference type="Proteomes" id="UP000002748"/>
    </source>
</evidence>
<name>J5Q5T8_TRIAS</name>
<dbReference type="KEGG" id="tasa:A1Q1_05772"/>
<accession>J5Q5T8</accession>